<comment type="caution">
    <text evidence="1">The sequence shown here is derived from an EMBL/GenBank/DDBJ whole genome shotgun (WGS) entry which is preliminary data.</text>
</comment>
<protein>
    <submittedName>
        <fullName evidence="1">Zf-HC2 domain-containing protein</fullName>
    </submittedName>
</protein>
<proteinExistence type="predicted"/>
<gene>
    <name evidence="1" type="ORF">D7294_11090</name>
</gene>
<reference evidence="1 2" key="1">
    <citation type="journal article" date="2014" name="Int. J. Syst. Evol. Microbiol.">
        <title>Streptomyces hoynatensis sp. nov., isolated from deep marine sediment.</title>
        <authorList>
            <person name="Veyisoglu A."/>
            <person name="Sahin N."/>
        </authorList>
    </citation>
    <scope>NUCLEOTIDE SEQUENCE [LARGE SCALE GENOMIC DNA]</scope>
    <source>
        <strain evidence="1 2">KCTC 29097</strain>
    </source>
</reference>
<organism evidence="1 2">
    <name type="scientific">Streptomyces hoynatensis</name>
    <dbReference type="NCBI Taxonomy" id="1141874"/>
    <lineage>
        <taxon>Bacteria</taxon>
        <taxon>Bacillati</taxon>
        <taxon>Actinomycetota</taxon>
        <taxon>Actinomycetes</taxon>
        <taxon>Kitasatosporales</taxon>
        <taxon>Streptomycetaceae</taxon>
        <taxon>Streptomyces</taxon>
    </lineage>
</organism>
<dbReference type="Proteomes" id="UP000272474">
    <property type="component" value="Unassembled WGS sequence"/>
</dbReference>
<accession>A0A3A9Z6W4</accession>
<dbReference type="AlphaFoldDB" id="A0A3A9Z6W4"/>
<evidence type="ECO:0000313" key="2">
    <source>
        <dbReference type="Proteomes" id="UP000272474"/>
    </source>
</evidence>
<evidence type="ECO:0000313" key="1">
    <source>
        <dbReference type="EMBL" id="RKN43046.1"/>
    </source>
</evidence>
<sequence>MPCIRFRAAISARTEGDRLPPEVTPEELDAHLATCLDCRRWAKHVRTLREATDALLLSRKRTGAPPKPV</sequence>
<dbReference type="EMBL" id="RBAL01000005">
    <property type="protein sequence ID" value="RKN43046.1"/>
    <property type="molecule type" value="Genomic_DNA"/>
</dbReference>
<keyword evidence="2" id="KW-1185">Reference proteome</keyword>
<name>A0A3A9Z6W4_9ACTN</name>